<dbReference type="PANTHER" id="PTHR21738:SF0">
    <property type="entry name" value="RIBOSOMAL RNA PROCESSING PROTEIN 36 HOMOLOG"/>
    <property type="match status" value="1"/>
</dbReference>
<evidence type="ECO:0000256" key="9">
    <source>
        <dbReference type="RuleBase" id="RU368027"/>
    </source>
</evidence>
<evidence type="ECO:0000256" key="7">
    <source>
        <dbReference type="ARBA" id="ARBA00023274"/>
    </source>
</evidence>
<evidence type="ECO:0000313" key="12">
    <source>
        <dbReference type="Proteomes" id="UP000019375"/>
    </source>
</evidence>
<comment type="subcellular location">
    <subcellularLocation>
        <location evidence="1 9">Nucleus</location>
        <location evidence="1 9">Nucleolus</location>
    </subcellularLocation>
</comment>
<protein>
    <recommendedName>
        <fullName evidence="9">rRNA biogenesis protein RRP36</fullName>
    </recommendedName>
</protein>
<feature type="compositionally biased region" description="Basic and acidic residues" evidence="10">
    <location>
        <begin position="22"/>
        <end position="35"/>
    </location>
</feature>
<organism evidence="11 12">
    <name type="scientific">Zygosaccharomyces bailii (strain CLIB 213 / ATCC 58445 / CBS 680 / BCRC 21525 / NBRC 1098 / NCYC 1416 / NRRL Y-2227)</name>
    <dbReference type="NCBI Taxonomy" id="1333698"/>
    <lineage>
        <taxon>Eukaryota</taxon>
        <taxon>Fungi</taxon>
        <taxon>Dikarya</taxon>
        <taxon>Ascomycota</taxon>
        <taxon>Saccharomycotina</taxon>
        <taxon>Saccharomycetes</taxon>
        <taxon>Saccharomycetales</taxon>
        <taxon>Saccharomycetaceae</taxon>
        <taxon>Zygosaccharomyces</taxon>
    </lineage>
</organism>
<comment type="subunit">
    <text evidence="9">Associates with 90S and pre-40S pre-ribosomal particles.</text>
</comment>
<evidence type="ECO:0000256" key="8">
    <source>
        <dbReference type="ARBA" id="ARBA00025053"/>
    </source>
</evidence>
<keyword evidence="4 9" id="KW-0698">rRNA processing</keyword>
<dbReference type="OrthoDB" id="448446at2759"/>
<evidence type="ECO:0000256" key="4">
    <source>
        <dbReference type="ARBA" id="ARBA00022552"/>
    </source>
</evidence>
<evidence type="ECO:0000313" key="11">
    <source>
        <dbReference type="EMBL" id="CDF87255.1"/>
    </source>
</evidence>
<dbReference type="EMBL" id="HG316454">
    <property type="protein sequence ID" value="CDF87255.1"/>
    <property type="molecule type" value="Genomic_DNA"/>
</dbReference>
<dbReference type="GO" id="GO:0000462">
    <property type="term" value="P:maturation of SSU-rRNA from tricistronic rRNA transcript (SSU-rRNA, 5.8S rRNA, LSU-rRNA)"/>
    <property type="evidence" value="ECO:0007669"/>
    <property type="project" value="TreeGrafter"/>
</dbReference>
<reference evidence="12" key="1">
    <citation type="journal article" date="2013" name="Genome Announc.">
        <title>Genome sequence of the food spoilage yeast Zygosaccharomyces bailii CLIB 213(T).</title>
        <authorList>
            <person name="Galeote V."/>
            <person name="Bigey F."/>
            <person name="Devillers H."/>
            <person name="Neuveglise C."/>
            <person name="Dequin S."/>
        </authorList>
    </citation>
    <scope>NUCLEOTIDE SEQUENCE [LARGE SCALE GENOMIC DNA]</scope>
    <source>
        <strain evidence="12">CLIB 213 / ATCC 58445 / CBS 680 / CCRC 21525 / NBRC 1098 / NCYC 1416 / NRRL Y-2227</strain>
    </source>
</reference>
<dbReference type="Pfam" id="PF06102">
    <property type="entry name" value="RRP36"/>
    <property type="match status" value="1"/>
</dbReference>
<name>A0A8J2X7V3_ZYGB2</name>
<sequence>MSYYFKNIKAGVDSESEEEQDLEKLLKRKDDRSDIDGSSDDELKTLSFGSLKKADALMDEQDEEERRNQKKSIKSSMHASPPEPQIAAESESELSDSSNSEFFEEEEENLHNPNKKKKRSKHAPSEQSSKKRVPKVRQIPGLSVSKNQNPNLYQDIRFDKSTGGPTDSTVIRRRYGFLDQYRQNEIEQMESLLKDRKYVSKLPQHELEEMEQKLRSTKSRLQTMKNKDLERQVVRDYEKQLNKNHKNKYHLKQSEKRKVVQKWKFDHMKAKQREKVMERKRKKRLGKEFRQFEFHK</sequence>
<evidence type="ECO:0000256" key="6">
    <source>
        <dbReference type="ARBA" id="ARBA00023242"/>
    </source>
</evidence>
<gene>
    <name evidence="11" type="ORF">BN860_02278g</name>
</gene>
<dbReference type="AlphaFoldDB" id="A0A8J2X7V3"/>
<dbReference type="Proteomes" id="UP000019375">
    <property type="component" value="Unassembled WGS sequence"/>
</dbReference>
<comment type="function">
    <text evidence="8 9">Component of the 90S pre-ribosome involved in the maturation of rRNAs. Required for early cleavages of the pre-RNAs in the 40S ribosomal subunit maturation pathway.</text>
</comment>
<proteinExistence type="inferred from homology"/>
<keyword evidence="5" id="KW-0175">Coiled coil</keyword>
<keyword evidence="12" id="KW-1185">Reference proteome</keyword>
<keyword evidence="6 9" id="KW-0539">Nucleus</keyword>
<feature type="region of interest" description="Disordered" evidence="10">
    <location>
        <begin position="1"/>
        <end position="169"/>
    </location>
</feature>
<dbReference type="InterPro" id="IPR009292">
    <property type="entry name" value="RRP36"/>
</dbReference>
<evidence type="ECO:0000256" key="2">
    <source>
        <dbReference type="ARBA" id="ARBA00009418"/>
    </source>
</evidence>
<evidence type="ECO:0000256" key="5">
    <source>
        <dbReference type="ARBA" id="ARBA00023054"/>
    </source>
</evidence>
<dbReference type="PANTHER" id="PTHR21738">
    <property type="entry name" value="RIBOSOMAL RNA PROCESSING PROTEIN 36 HOMOLOG"/>
    <property type="match status" value="1"/>
</dbReference>
<dbReference type="GO" id="GO:0030686">
    <property type="term" value="C:90S preribosome"/>
    <property type="evidence" value="ECO:0007669"/>
    <property type="project" value="TreeGrafter"/>
</dbReference>
<keyword evidence="7 9" id="KW-0687">Ribonucleoprotein</keyword>
<evidence type="ECO:0000256" key="3">
    <source>
        <dbReference type="ARBA" id="ARBA00022517"/>
    </source>
</evidence>
<keyword evidence="3 9" id="KW-0690">Ribosome biogenesis</keyword>
<comment type="similarity">
    <text evidence="2 9">Belongs to the RRP36 family.</text>
</comment>
<evidence type="ECO:0000256" key="1">
    <source>
        <dbReference type="ARBA" id="ARBA00004604"/>
    </source>
</evidence>
<dbReference type="GO" id="GO:0005730">
    <property type="term" value="C:nucleolus"/>
    <property type="evidence" value="ECO:0007669"/>
    <property type="project" value="UniProtKB-SubCell"/>
</dbReference>
<accession>A0A8J2X7V3</accession>
<evidence type="ECO:0000256" key="10">
    <source>
        <dbReference type="SAM" id="MobiDB-lite"/>
    </source>
</evidence>
<feature type="compositionally biased region" description="Basic residues" evidence="10">
    <location>
        <begin position="113"/>
        <end position="122"/>
    </location>
</feature>